<dbReference type="AlphaFoldDB" id="A0A212ERE1"/>
<protein>
    <submittedName>
        <fullName evidence="1">Uncharacterized protein</fullName>
    </submittedName>
</protein>
<keyword evidence="2" id="KW-1185">Reference proteome</keyword>
<organism evidence="1 2">
    <name type="scientific">Danaus plexippus plexippus</name>
    <dbReference type="NCBI Taxonomy" id="278856"/>
    <lineage>
        <taxon>Eukaryota</taxon>
        <taxon>Metazoa</taxon>
        <taxon>Ecdysozoa</taxon>
        <taxon>Arthropoda</taxon>
        <taxon>Hexapoda</taxon>
        <taxon>Insecta</taxon>
        <taxon>Pterygota</taxon>
        <taxon>Neoptera</taxon>
        <taxon>Endopterygota</taxon>
        <taxon>Lepidoptera</taxon>
        <taxon>Glossata</taxon>
        <taxon>Ditrysia</taxon>
        <taxon>Papilionoidea</taxon>
        <taxon>Nymphalidae</taxon>
        <taxon>Danainae</taxon>
        <taxon>Danaini</taxon>
        <taxon>Danaina</taxon>
        <taxon>Danaus</taxon>
        <taxon>Danaus</taxon>
    </lineage>
</organism>
<proteinExistence type="predicted"/>
<name>A0A212ERE1_DANPL</name>
<accession>A0A212ERE1</accession>
<dbReference type="Proteomes" id="UP000007151">
    <property type="component" value="Unassembled WGS sequence"/>
</dbReference>
<dbReference type="InParanoid" id="A0A212ERE1"/>
<reference evidence="1 2" key="1">
    <citation type="journal article" date="2011" name="Cell">
        <title>The monarch butterfly genome yields insights into long-distance migration.</title>
        <authorList>
            <person name="Zhan S."/>
            <person name="Merlin C."/>
            <person name="Boore J.L."/>
            <person name="Reppert S.M."/>
        </authorList>
    </citation>
    <scope>NUCLEOTIDE SEQUENCE [LARGE SCALE GENOMIC DNA]</scope>
    <source>
        <strain evidence="1">F-2</strain>
    </source>
</reference>
<comment type="caution">
    <text evidence="1">The sequence shown here is derived from an EMBL/GenBank/DDBJ whole genome shotgun (WGS) entry which is preliminary data.</text>
</comment>
<dbReference type="EMBL" id="AGBW02013032">
    <property type="protein sequence ID" value="OWR44062.1"/>
    <property type="molecule type" value="Genomic_DNA"/>
</dbReference>
<dbReference type="KEGG" id="dpl:KGM_205648"/>
<sequence>MAMGPYELPVVTFESCKGPKKSNLTSVSSSVIRDEKGEWIFSFNLTILEEVKLDQGPFELPTVKYNVCKGPKKRDVTSISSSMNLDEKGEWILSFNLTCLELVKLDQGIYSLRLNMNEILRSFLGTSFFYGDYIFKTHITSKTGNILCTESFIRFSKKGEGKKAAVASSKAA</sequence>
<evidence type="ECO:0000313" key="1">
    <source>
        <dbReference type="EMBL" id="OWR44062.1"/>
    </source>
</evidence>
<gene>
    <name evidence="1" type="ORF">KGM_205648</name>
</gene>
<evidence type="ECO:0000313" key="2">
    <source>
        <dbReference type="Proteomes" id="UP000007151"/>
    </source>
</evidence>